<evidence type="ECO:0000313" key="1">
    <source>
        <dbReference type="EMBL" id="GAH89174.1"/>
    </source>
</evidence>
<evidence type="ECO:0008006" key="2">
    <source>
        <dbReference type="Google" id="ProtNLM"/>
    </source>
</evidence>
<proteinExistence type="predicted"/>
<sequence>YPIVDTILGKNFLPSIGIKSNGGRVWHSPGNLQTTTTYREYDHYFFEWRIFIDRFVEIASELGVDILLKAEVIEPIEKNGFIVGVKFKDKNGDLNEAYGNAILDCSGYSGVIGSHYGVPYDEEINCPIIKCLISEANIDISETPDLQFFFIGNGDLNYSPTFPPSIAYVFPLEKKRAEVGLMLRMAQVPQMKTVKIPDPDEIMMVWENLKKDFPGFSEFFKEAKIDYEELTYIP</sequence>
<dbReference type="AlphaFoldDB" id="X1KG87"/>
<feature type="non-terminal residue" evidence="1">
    <location>
        <position position="234"/>
    </location>
</feature>
<name>X1KG87_9ZZZZ</name>
<comment type="caution">
    <text evidence="1">The sequence shown here is derived from an EMBL/GenBank/DDBJ whole genome shotgun (WGS) entry which is preliminary data.</text>
</comment>
<organism evidence="1">
    <name type="scientific">marine sediment metagenome</name>
    <dbReference type="NCBI Taxonomy" id="412755"/>
    <lineage>
        <taxon>unclassified sequences</taxon>
        <taxon>metagenomes</taxon>
        <taxon>ecological metagenomes</taxon>
    </lineage>
</organism>
<dbReference type="EMBL" id="BARU01040277">
    <property type="protein sequence ID" value="GAH89174.1"/>
    <property type="molecule type" value="Genomic_DNA"/>
</dbReference>
<gene>
    <name evidence="1" type="ORF">S03H2_62287</name>
</gene>
<accession>X1KG87</accession>
<dbReference type="SUPFAM" id="SSF51905">
    <property type="entry name" value="FAD/NAD(P)-binding domain"/>
    <property type="match status" value="1"/>
</dbReference>
<feature type="non-terminal residue" evidence="1">
    <location>
        <position position="1"/>
    </location>
</feature>
<dbReference type="InterPro" id="IPR036188">
    <property type="entry name" value="FAD/NAD-bd_sf"/>
</dbReference>
<reference evidence="1" key="1">
    <citation type="journal article" date="2014" name="Front. Microbiol.">
        <title>High frequency of phylogenetically diverse reductive dehalogenase-homologous genes in deep subseafloor sedimentary metagenomes.</title>
        <authorList>
            <person name="Kawai M."/>
            <person name="Futagami T."/>
            <person name="Toyoda A."/>
            <person name="Takaki Y."/>
            <person name="Nishi S."/>
            <person name="Hori S."/>
            <person name="Arai W."/>
            <person name="Tsubouchi T."/>
            <person name="Morono Y."/>
            <person name="Uchiyama I."/>
            <person name="Ito T."/>
            <person name="Fujiyama A."/>
            <person name="Inagaki F."/>
            <person name="Takami H."/>
        </authorList>
    </citation>
    <scope>NUCLEOTIDE SEQUENCE</scope>
    <source>
        <strain evidence="1">Expedition CK06-06</strain>
    </source>
</reference>
<protein>
    <recommendedName>
        <fullName evidence="2">FAD dependent oxidoreductase domain-containing protein</fullName>
    </recommendedName>
</protein>
<dbReference type="Gene3D" id="3.50.50.60">
    <property type="entry name" value="FAD/NAD(P)-binding domain"/>
    <property type="match status" value="1"/>
</dbReference>